<keyword evidence="1" id="KW-1185">Reference proteome</keyword>
<organism evidence="1 2">
    <name type="scientific">Steinernema glaseri</name>
    <dbReference type="NCBI Taxonomy" id="37863"/>
    <lineage>
        <taxon>Eukaryota</taxon>
        <taxon>Metazoa</taxon>
        <taxon>Ecdysozoa</taxon>
        <taxon>Nematoda</taxon>
        <taxon>Chromadorea</taxon>
        <taxon>Rhabditida</taxon>
        <taxon>Tylenchina</taxon>
        <taxon>Panagrolaimomorpha</taxon>
        <taxon>Strongyloidoidea</taxon>
        <taxon>Steinernematidae</taxon>
        <taxon>Steinernema</taxon>
    </lineage>
</organism>
<evidence type="ECO:0000313" key="1">
    <source>
        <dbReference type="Proteomes" id="UP000095287"/>
    </source>
</evidence>
<proteinExistence type="predicted"/>
<protein>
    <submittedName>
        <fullName evidence="2">ULP_PROTEASE domain-containing protein</fullName>
    </submittedName>
</protein>
<dbReference type="WBParaSite" id="L893_g2461.t1">
    <property type="protein sequence ID" value="L893_g2461.t1"/>
    <property type="gene ID" value="L893_g2461"/>
</dbReference>
<reference evidence="2" key="1">
    <citation type="submission" date="2016-11" db="UniProtKB">
        <authorList>
            <consortium name="WormBaseParasite"/>
        </authorList>
    </citation>
    <scope>IDENTIFICATION</scope>
</reference>
<name>A0A1I7ZAW4_9BILA</name>
<dbReference type="AlphaFoldDB" id="A0A1I7ZAW4"/>
<accession>A0A1I7ZAW4</accession>
<evidence type="ECO:0000313" key="2">
    <source>
        <dbReference type="WBParaSite" id="L893_g2461.t1"/>
    </source>
</evidence>
<sequence length="323" mass="37036">MVWSTEPFSTVRSGVVSGSLNASDDVTDTRTITHFAPRRLHNEEVHDCVFLDHQQPDKNRIDCGFYVASMLEQLMANDMLREFDIVAFRQHLAHIVNAERGTFVLPPSLAVKRDYEQFARAAFPEDSAEIDEVKQDNETTPLRATSIASEQQVDASMVEQAQSFDSFVARIEEKAKTLIELGTYAGLTKMTYGLLRLFQNVGYRTEYITTIAAAERDGDSDLDEDLENEDQKYKASEELQKWLYTPAEWVHYKYDEGRRRITRETTTTYRNSKIWGKDVQERILATEDLAPHLRETYQDVESRPMHHKGEGVPCSSFPFASVM</sequence>
<dbReference type="Proteomes" id="UP000095287">
    <property type="component" value="Unplaced"/>
</dbReference>